<proteinExistence type="predicted"/>
<dbReference type="Pfam" id="PF12833">
    <property type="entry name" value="HTH_18"/>
    <property type="match status" value="1"/>
</dbReference>
<name>A0ABU5E2M3_9PROT</name>
<comment type="caution">
    <text evidence="5">The sequence shown here is derived from an EMBL/GenBank/DDBJ whole genome shotgun (WGS) entry which is preliminary data.</text>
</comment>
<dbReference type="EMBL" id="JAXCLX010000003">
    <property type="protein sequence ID" value="MDY0873748.1"/>
    <property type="molecule type" value="Genomic_DNA"/>
</dbReference>
<dbReference type="PROSITE" id="PS01124">
    <property type="entry name" value="HTH_ARAC_FAMILY_2"/>
    <property type="match status" value="1"/>
</dbReference>
<evidence type="ECO:0000313" key="6">
    <source>
        <dbReference type="Proteomes" id="UP001271769"/>
    </source>
</evidence>
<dbReference type="Gene3D" id="1.10.10.60">
    <property type="entry name" value="Homeodomain-like"/>
    <property type="match status" value="1"/>
</dbReference>
<evidence type="ECO:0000313" key="5">
    <source>
        <dbReference type="EMBL" id="MDY0873748.1"/>
    </source>
</evidence>
<dbReference type="Proteomes" id="UP001271769">
    <property type="component" value="Unassembled WGS sequence"/>
</dbReference>
<protein>
    <submittedName>
        <fullName evidence="5">AraC family transcriptional regulator</fullName>
    </submittedName>
</protein>
<evidence type="ECO:0000256" key="3">
    <source>
        <dbReference type="ARBA" id="ARBA00023163"/>
    </source>
</evidence>
<dbReference type="InterPro" id="IPR032687">
    <property type="entry name" value="AraC-type_N"/>
</dbReference>
<dbReference type="InterPro" id="IPR009057">
    <property type="entry name" value="Homeodomain-like_sf"/>
</dbReference>
<dbReference type="SMART" id="SM00342">
    <property type="entry name" value="HTH_ARAC"/>
    <property type="match status" value="1"/>
</dbReference>
<evidence type="ECO:0000259" key="4">
    <source>
        <dbReference type="PROSITE" id="PS01124"/>
    </source>
</evidence>
<feature type="domain" description="HTH araC/xylS-type" evidence="4">
    <location>
        <begin position="251"/>
        <end position="349"/>
    </location>
</feature>
<dbReference type="SUPFAM" id="SSF46689">
    <property type="entry name" value="Homeodomain-like"/>
    <property type="match status" value="1"/>
</dbReference>
<organism evidence="5 6">
    <name type="scientific">Dongia rigui</name>
    <dbReference type="NCBI Taxonomy" id="940149"/>
    <lineage>
        <taxon>Bacteria</taxon>
        <taxon>Pseudomonadati</taxon>
        <taxon>Pseudomonadota</taxon>
        <taxon>Alphaproteobacteria</taxon>
        <taxon>Rhodospirillales</taxon>
        <taxon>Dongiaceae</taxon>
        <taxon>Dongia</taxon>
    </lineage>
</organism>
<keyword evidence="3" id="KW-0804">Transcription</keyword>
<dbReference type="RefSeq" id="WP_320502221.1">
    <property type="nucleotide sequence ID" value="NZ_JAXCLX010000003.1"/>
</dbReference>
<gene>
    <name evidence="5" type="ORF">SMD31_17540</name>
</gene>
<dbReference type="Pfam" id="PF12625">
    <property type="entry name" value="Arabinose_bd"/>
    <property type="match status" value="1"/>
</dbReference>
<keyword evidence="2" id="KW-0238">DNA-binding</keyword>
<accession>A0ABU5E2M3</accession>
<keyword evidence="6" id="KW-1185">Reference proteome</keyword>
<evidence type="ECO:0000256" key="2">
    <source>
        <dbReference type="ARBA" id="ARBA00023125"/>
    </source>
</evidence>
<evidence type="ECO:0000256" key="1">
    <source>
        <dbReference type="ARBA" id="ARBA00023015"/>
    </source>
</evidence>
<dbReference type="PANTHER" id="PTHR47894">
    <property type="entry name" value="HTH-TYPE TRANSCRIPTIONAL REGULATOR GADX"/>
    <property type="match status" value="1"/>
</dbReference>
<reference evidence="5 6" key="1">
    <citation type="journal article" date="2013" name="Antonie Van Leeuwenhoek">
        <title>Dongia rigui sp. nov., isolated from freshwater of a large wetland in Korea.</title>
        <authorList>
            <person name="Baik K.S."/>
            <person name="Hwang Y.M."/>
            <person name="Choi J.S."/>
            <person name="Kwon J."/>
            <person name="Seong C.N."/>
        </authorList>
    </citation>
    <scope>NUCLEOTIDE SEQUENCE [LARGE SCALE GENOMIC DNA]</scope>
    <source>
        <strain evidence="5 6">04SU4-P</strain>
    </source>
</reference>
<dbReference type="PANTHER" id="PTHR47894:SF4">
    <property type="entry name" value="HTH-TYPE TRANSCRIPTIONAL REGULATOR GADX"/>
    <property type="match status" value="1"/>
</dbReference>
<keyword evidence="1" id="KW-0805">Transcription regulation</keyword>
<dbReference type="InterPro" id="IPR018060">
    <property type="entry name" value="HTH_AraC"/>
</dbReference>
<sequence>MMTTATTTHRNDAPVVLAAAATGVVDFISARGGDVDSIFGNSGIAPDMAGAPTLKLKLAAYCRLFEQAARQIAGDKTSPGNFGLHFGQQFQPRDLGMWGYAAISSPNLGSALDNLVRLFHFHQESSAMQLVKGADGLMRLEYQIYSSEIVERRQDAELSLGMFTNVIRDCCGSKWAPVEVHFEHPRPEFWKEHEAAFDAPVYFSQPTNALLFRPELLQRSMPGRDLQLLTMMQTCLESLGSHRPGDDGLVDRVKTAIRVSLPGGYPSLDQIAMSLRVPAAAIQRELSVAGLTYKDAVETTRQSLARMYLDQRQLPLTEIALLLGYSELSAFTRAFTRWTSVSPRAYRKLAH</sequence>